<dbReference type="OrthoDB" id="5917212at2759"/>
<proteinExistence type="predicted"/>
<dbReference type="GO" id="GO:0030121">
    <property type="term" value="C:AP-1 adaptor complex"/>
    <property type="evidence" value="ECO:0007669"/>
    <property type="project" value="TreeGrafter"/>
</dbReference>
<feature type="region of interest" description="Disordered" evidence="1">
    <location>
        <begin position="20"/>
        <end position="62"/>
    </location>
</feature>
<dbReference type="Proteomes" id="UP000316759">
    <property type="component" value="Unassembled WGS sequence"/>
</dbReference>
<dbReference type="EMBL" id="SUNJ01015329">
    <property type="protein sequence ID" value="TPP55825.1"/>
    <property type="molecule type" value="Genomic_DNA"/>
</dbReference>
<reference evidence="2 3" key="1">
    <citation type="submission" date="2019-04" db="EMBL/GenBank/DDBJ databases">
        <title>Annotation for the trematode Fasciola gigantica.</title>
        <authorList>
            <person name="Choi Y.-J."/>
        </authorList>
    </citation>
    <scope>NUCLEOTIDE SEQUENCE [LARGE SCALE GENOMIC DNA]</scope>
    <source>
        <strain evidence="2">Uganda_cow_1</strain>
    </source>
</reference>
<gene>
    <name evidence="2" type="ORF">FGIG_09187</name>
</gene>
<evidence type="ECO:0008006" key="4">
    <source>
        <dbReference type="Google" id="ProtNLM"/>
    </source>
</evidence>
<comment type="caution">
    <text evidence="2">The sequence shown here is derived from an EMBL/GenBank/DDBJ whole genome shotgun (WGS) entry which is preliminary data.</text>
</comment>
<evidence type="ECO:0000313" key="2">
    <source>
        <dbReference type="EMBL" id="TPP55825.1"/>
    </source>
</evidence>
<sequence>MDLILASANHTDIIKESVLSSSGNTCTSGDKPSEVTRSGGTEILSDASSSPNDDELELPKDIPDGPQFSDLAAHINLVVDSLTTTEKHVESPPSLNGFIHIQSPSARKRTKSHVESPHAPLSPIFPETAVNDDFSQAEQNNLDQDILSESCKSDLEGSNIATNSATKLHWDVESKDSIGDCPEATQMSLFSDDIKPFAFFPTEGSSGTKSDQWAWSQTVEVESILPANDDSVESACLVEGNLYPSSDPLDAGAEGDEDFGEFESCQPISTEEAHKAPYDAPAIIEGKVNKNGSILGRLLEHLEPTLTKAFEISATSVLNDWLAVTRMNESNSDHPSSDIKTEQLSTTAASTARGETTFWGKLFTQGRAHDLRQQWSKSLLYDSYLRSVNIDIRSAMPAFASQLRLLEPVRLGSSNSQVSYTTINGNPVSNTAGILNSSLSPSDEQDTAAPEFDWNSSGLTNPFGVTSTTDESLDLDYFEIQSDNKTNIISDPKNTEIFELERELFSTVPQPPTSNCQHTTQPVLTQAILQPQPSTNTSESKVAAFSSTIRAVISKLPKLRYMRARSLIFPIPETGSS</sequence>
<dbReference type="AlphaFoldDB" id="A0A504Y6P6"/>
<dbReference type="PANTHER" id="PTHR16156">
    <property type="entry name" value="AFTIPHILIN A-RELATED"/>
    <property type="match status" value="1"/>
</dbReference>
<protein>
    <recommendedName>
        <fullName evidence="4">Aftiphilin clathrin-binding box domain-containing protein</fullName>
    </recommendedName>
</protein>
<keyword evidence="3" id="KW-1185">Reference proteome</keyword>
<dbReference type="STRING" id="46835.A0A504Y6P6"/>
<name>A0A504Y6P6_FASGI</name>
<organism evidence="2 3">
    <name type="scientific">Fasciola gigantica</name>
    <name type="common">Giant liver fluke</name>
    <dbReference type="NCBI Taxonomy" id="46835"/>
    <lineage>
        <taxon>Eukaryota</taxon>
        <taxon>Metazoa</taxon>
        <taxon>Spiralia</taxon>
        <taxon>Lophotrochozoa</taxon>
        <taxon>Platyhelminthes</taxon>
        <taxon>Trematoda</taxon>
        <taxon>Digenea</taxon>
        <taxon>Plagiorchiida</taxon>
        <taxon>Echinostomata</taxon>
        <taxon>Echinostomatoidea</taxon>
        <taxon>Fasciolidae</taxon>
        <taxon>Fasciola</taxon>
    </lineage>
</organism>
<dbReference type="InterPro" id="IPR046359">
    <property type="entry name" value="Aftin-like"/>
</dbReference>
<evidence type="ECO:0000313" key="3">
    <source>
        <dbReference type="Proteomes" id="UP000316759"/>
    </source>
</evidence>
<evidence type="ECO:0000256" key="1">
    <source>
        <dbReference type="SAM" id="MobiDB-lite"/>
    </source>
</evidence>
<accession>A0A504Y6P6</accession>
<feature type="compositionally biased region" description="Polar residues" evidence="1">
    <location>
        <begin position="20"/>
        <end position="39"/>
    </location>
</feature>
<dbReference type="GO" id="GO:0032588">
    <property type="term" value="C:trans-Golgi network membrane"/>
    <property type="evidence" value="ECO:0007669"/>
    <property type="project" value="InterPro"/>
</dbReference>
<dbReference type="PANTHER" id="PTHR16156:SF10">
    <property type="entry name" value="AFTIPHILIN-RELATED"/>
    <property type="match status" value="1"/>
</dbReference>
<dbReference type="GO" id="GO:0030276">
    <property type="term" value="F:clathrin binding"/>
    <property type="evidence" value="ECO:0007669"/>
    <property type="project" value="InterPro"/>
</dbReference>